<gene>
    <name evidence="1" type="ORF">Afil01_05780</name>
</gene>
<dbReference type="EMBL" id="BSTX01000001">
    <property type="protein sequence ID" value="GLZ75771.1"/>
    <property type="molecule type" value="Genomic_DNA"/>
</dbReference>
<dbReference type="Proteomes" id="UP001165079">
    <property type="component" value="Unassembled WGS sequence"/>
</dbReference>
<accession>A0A9W6W7R9</accession>
<protein>
    <submittedName>
        <fullName evidence="1">Uncharacterized protein</fullName>
    </submittedName>
</protein>
<reference evidence="1" key="1">
    <citation type="submission" date="2023-03" db="EMBL/GenBank/DDBJ databases">
        <title>Actinorhabdospora filicis NBRC 111898.</title>
        <authorList>
            <person name="Ichikawa N."/>
            <person name="Sato H."/>
            <person name="Tonouchi N."/>
        </authorList>
    </citation>
    <scope>NUCLEOTIDE SEQUENCE</scope>
    <source>
        <strain evidence="1">NBRC 111898</strain>
    </source>
</reference>
<sequence length="77" mass="8222">MTAWSRLGFAAAGAPNAVDATSVARAKPAVNKVWRGGRFTVLLLAMECRSWVGLEVIETLDPRSGGTPVKETHLTRA</sequence>
<evidence type="ECO:0000313" key="1">
    <source>
        <dbReference type="EMBL" id="GLZ75771.1"/>
    </source>
</evidence>
<dbReference type="AlphaFoldDB" id="A0A9W6W7R9"/>
<organism evidence="1 2">
    <name type="scientific">Actinorhabdospora filicis</name>
    <dbReference type="NCBI Taxonomy" id="1785913"/>
    <lineage>
        <taxon>Bacteria</taxon>
        <taxon>Bacillati</taxon>
        <taxon>Actinomycetota</taxon>
        <taxon>Actinomycetes</taxon>
        <taxon>Micromonosporales</taxon>
        <taxon>Micromonosporaceae</taxon>
        <taxon>Actinorhabdospora</taxon>
    </lineage>
</organism>
<keyword evidence="2" id="KW-1185">Reference proteome</keyword>
<evidence type="ECO:0000313" key="2">
    <source>
        <dbReference type="Proteomes" id="UP001165079"/>
    </source>
</evidence>
<comment type="caution">
    <text evidence="1">The sequence shown here is derived from an EMBL/GenBank/DDBJ whole genome shotgun (WGS) entry which is preliminary data.</text>
</comment>
<name>A0A9W6W7R9_9ACTN</name>
<proteinExistence type="predicted"/>